<comment type="similarity">
    <text evidence="7">Belongs to the methyl-accepting chemotaxis (MCP) protein family.</text>
</comment>
<keyword evidence="15" id="KW-1185">Reference proteome</keyword>
<evidence type="ECO:0000256" key="2">
    <source>
        <dbReference type="ARBA" id="ARBA00022475"/>
    </source>
</evidence>
<keyword evidence="3 11" id="KW-0812">Transmembrane</keyword>
<proteinExistence type="inferred from homology"/>
<dbReference type="PANTHER" id="PTHR32089:SF114">
    <property type="entry name" value="METHYL-ACCEPTING CHEMOTAXIS PROTEIN MCPB"/>
    <property type="match status" value="1"/>
</dbReference>
<name>A0A165XZ42_9BACI</name>
<evidence type="ECO:0000256" key="3">
    <source>
        <dbReference type="ARBA" id="ARBA00022692"/>
    </source>
</evidence>
<feature type="transmembrane region" description="Helical" evidence="11">
    <location>
        <begin position="203"/>
        <end position="225"/>
    </location>
</feature>
<dbReference type="SMART" id="SM01049">
    <property type="entry name" value="Cache_2"/>
    <property type="match status" value="1"/>
</dbReference>
<feature type="coiled-coil region" evidence="9">
    <location>
        <begin position="48"/>
        <end position="82"/>
    </location>
</feature>
<evidence type="ECO:0000259" key="13">
    <source>
        <dbReference type="PROSITE" id="PS50885"/>
    </source>
</evidence>
<evidence type="ECO:0000256" key="5">
    <source>
        <dbReference type="ARBA" id="ARBA00023136"/>
    </source>
</evidence>
<keyword evidence="6 8" id="KW-0807">Transducer</keyword>
<sequence>MIFMKKKFQFTIRMKLMTISFLLLTIPLVILGLLSYQKTTSSLNKLGEKNLKNSVEMTIELIDALNKEVEKGTLSLEEAQEQVKVAILGEKNADGKRPINKNFDLGENGYLYIIDQKGTLIAHPVVEGRQGWNDEDSKGVKFNQKMIKTGNEGGGLTYYEWALPDNENRIEKKVAYSKTDPHWGWVVCAGTYLMDFNQPAKDLLVFLMIVIGATIVIGFFIVWLFSNSISKPIHAVSERMHLLANGDLTQGEIKIRSKDETQNLAHAINQLQNKLKEMITNISNASEVLTSHSEEMTHSANEVKAGSEQVSTTMQELASGAETQASSASDMAAKMEVFVEKVQDASEKGEHIESVSREVLEIAGKGNKLMMSSTEQMSKIDEIFQQSVDKVLGLNGHLQKITKLVSVIQGIADQTNLLALNAAIEAARAGENGKGFAVVADEVRKLAEQVSVSISDITSIVDNIQNESKNVVDALKSGYQEVEQGTEQIKNTGATFQTINKAVTDMVHHIQTIASNLTEIASNSREMNRSIEEIASISEQSAAGIEQTSAAAEQTSSSMEEVANSSEQLAKLAEELNEFVRQFKL</sequence>
<dbReference type="Proteomes" id="UP000076476">
    <property type="component" value="Unassembled WGS sequence"/>
</dbReference>
<evidence type="ECO:0000256" key="6">
    <source>
        <dbReference type="ARBA" id="ARBA00023224"/>
    </source>
</evidence>
<dbReference type="Gene3D" id="1.10.287.950">
    <property type="entry name" value="Methyl-accepting chemotaxis protein"/>
    <property type="match status" value="1"/>
</dbReference>
<organism evidence="14 15">
    <name type="scientific">Aeribacillus pallidus</name>
    <dbReference type="NCBI Taxonomy" id="33936"/>
    <lineage>
        <taxon>Bacteria</taxon>
        <taxon>Bacillati</taxon>
        <taxon>Bacillota</taxon>
        <taxon>Bacilli</taxon>
        <taxon>Bacillales</taxon>
        <taxon>Bacillaceae</taxon>
        <taxon>Aeribacillus</taxon>
    </lineage>
</organism>
<dbReference type="SMART" id="SM00283">
    <property type="entry name" value="MA"/>
    <property type="match status" value="1"/>
</dbReference>
<dbReference type="CDD" id="cd18774">
    <property type="entry name" value="PDC2_HK_sensor"/>
    <property type="match status" value="1"/>
</dbReference>
<dbReference type="PROSITE" id="PS50885">
    <property type="entry name" value="HAMP"/>
    <property type="match status" value="1"/>
</dbReference>
<evidence type="ECO:0000256" key="8">
    <source>
        <dbReference type="PROSITE-ProRule" id="PRU00284"/>
    </source>
</evidence>
<feature type="coiled-coil region" evidence="9">
    <location>
        <begin position="261"/>
        <end position="288"/>
    </location>
</feature>
<comment type="subcellular location">
    <subcellularLocation>
        <location evidence="1">Cell membrane</location>
        <topology evidence="1">Multi-pass membrane protein</topology>
    </subcellularLocation>
</comment>
<dbReference type="CDD" id="cd06225">
    <property type="entry name" value="HAMP"/>
    <property type="match status" value="1"/>
</dbReference>
<evidence type="ECO:0000256" key="10">
    <source>
        <dbReference type="SAM" id="MobiDB-lite"/>
    </source>
</evidence>
<keyword evidence="5 11" id="KW-0472">Membrane</keyword>
<evidence type="ECO:0000256" key="9">
    <source>
        <dbReference type="SAM" id="Coils"/>
    </source>
</evidence>
<feature type="domain" description="HAMP" evidence="13">
    <location>
        <begin position="227"/>
        <end position="280"/>
    </location>
</feature>
<keyword evidence="2" id="KW-1003">Cell membrane</keyword>
<feature type="compositionally biased region" description="Low complexity" evidence="10">
    <location>
        <begin position="545"/>
        <end position="561"/>
    </location>
</feature>
<evidence type="ECO:0000256" key="7">
    <source>
        <dbReference type="ARBA" id="ARBA00029447"/>
    </source>
</evidence>
<comment type="caution">
    <text evidence="14">The sequence shown here is derived from an EMBL/GenBank/DDBJ whole genome shotgun (WGS) entry which is preliminary data.</text>
</comment>
<dbReference type="PANTHER" id="PTHR32089">
    <property type="entry name" value="METHYL-ACCEPTING CHEMOTAXIS PROTEIN MCPB"/>
    <property type="match status" value="1"/>
</dbReference>
<evidence type="ECO:0000313" key="15">
    <source>
        <dbReference type="Proteomes" id="UP000076476"/>
    </source>
</evidence>
<dbReference type="SMART" id="SM00304">
    <property type="entry name" value="HAMP"/>
    <property type="match status" value="1"/>
</dbReference>
<dbReference type="EMBL" id="LWBR01000020">
    <property type="protein sequence ID" value="KZN96552.1"/>
    <property type="molecule type" value="Genomic_DNA"/>
</dbReference>
<dbReference type="InterPro" id="IPR033480">
    <property type="entry name" value="sCache_2"/>
</dbReference>
<dbReference type="Gene3D" id="3.30.450.20">
    <property type="entry name" value="PAS domain"/>
    <property type="match status" value="1"/>
</dbReference>
<feature type="domain" description="Methyl-accepting transducer" evidence="12">
    <location>
        <begin position="299"/>
        <end position="549"/>
    </location>
</feature>
<dbReference type="STRING" id="33936.AZI98_08230"/>
<gene>
    <name evidence="14" type="ORF">AZI98_08230</name>
</gene>
<accession>A0A165XZ42</accession>
<dbReference type="GO" id="GO:0007165">
    <property type="term" value="P:signal transduction"/>
    <property type="evidence" value="ECO:0007669"/>
    <property type="project" value="UniProtKB-KW"/>
</dbReference>
<dbReference type="InterPro" id="IPR003660">
    <property type="entry name" value="HAMP_dom"/>
</dbReference>
<dbReference type="CDD" id="cd11386">
    <property type="entry name" value="MCP_signal"/>
    <property type="match status" value="1"/>
</dbReference>
<evidence type="ECO:0000259" key="12">
    <source>
        <dbReference type="PROSITE" id="PS50111"/>
    </source>
</evidence>
<evidence type="ECO:0000256" key="11">
    <source>
        <dbReference type="SAM" id="Phobius"/>
    </source>
</evidence>
<protein>
    <submittedName>
        <fullName evidence="14">Chemotaxis protein</fullName>
    </submittedName>
</protein>
<dbReference type="AlphaFoldDB" id="A0A165XZ42"/>
<dbReference type="SUPFAM" id="SSF58104">
    <property type="entry name" value="Methyl-accepting chemotaxis protein (MCP) signaling domain"/>
    <property type="match status" value="1"/>
</dbReference>
<reference evidence="14 15" key="1">
    <citation type="submission" date="2016-04" db="EMBL/GenBank/DDBJ databases">
        <title>Draft genome sequence of Aeribacillus pallidus 8m3 from petroleum reservoir.</title>
        <authorList>
            <person name="Poltaraus A.B."/>
            <person name="Nazina T.N."/>
            <person name="Tourova T.P."/>
            <person name="Malakho S.M."/>
            <person name="Korshunova A.V."/>
            <person name="Sokolova D.S."/>
        </authorList>
    </citation>
    <scope>NUCLEOTIDE SEQUENCE [LARGE SCALE GENOMIC DNA]</scope>
    <source>
        <strain evidence="14 15">8m3</strain>
    </source>
</reference>
<evidence type="ECO:0000256" key="4">
    <source>
        <dbReference type="ARBA" id="ARBA00022989"/>
    </source>
</evidence>
<dbReference type="GO" id="GO:0005886">
    <property type="term" value="C:plasma membrane"/>
    <property type="evidence" value="ECO:0007669"/>
    <property type="project" value="UniProtKB-SubCell"/>
</dbReference>
<dbReference type="Pfam" id="PF00015">
    <property type="entry name" value="MCPsignal"/>
    <property type="match status" value="1"/>
</dbReference>
<dbReference type="InterPro" id="IPR004089">
    <property type="entry name" value="MCPsignal_dom"/>
</dbReference>
<dbReference type="Pfam" id="PF00672">
    <property type="entry name" value="HAMP"/>
    <property type="match status" value="1"/>
</dbReference>
<keyword evidence="9" id="KW-0175">Coiled coil</keyword>
<feature type="region of interest" description="Disordered" evidence="10">
    <location>
        <begin position="545"/>
        <end position="566"/>
    </location>
</feature>
<keyword evidence="4 11" id="KW-1133">Transmembrane helix</keyword>
<feature type="region of interest" description="Disordered" evidence="10">
    <location>
        <begin position="293"/>
        <end position="327"/>
    </location>
</feature>
<feature type="compositionally biased region" description="Polar residues" evidence="10">
    <location>
        <begin position="308"/>
        <end position="327"/>
    </location>
</feature>
<evidence type="ECO:0000256" key="1">
    <source>
        <dbReference type="ARBA" id="ARBA00004651"/>
    </source>
</evidence>
<dbReference type="PROSITE" id="PS50111">
    <property type="entry name" value="CHEMOTAXIS_TRANSDUC_2"/>
    <property type="match status" value="1"/>
</dbReference>
<evidence type="ECO:0000313" key="14">
    <source>
        <dbReference type="EMBL" id="KZN96552.1"/>
    </source>
</evidence>
<dbReference type="Pfam" id="PF17200">
    <property type="entry name" value="sCache_2"/>
    <property type="match status" value="1"/>
</dbReference>